<gene>
    <name evidence="3" type="primary">LOC111304984</name>
</gene>
<dbReference type="OrthoDB" id="446462at2759"/>
<accession>A0A6P5ZZ94</accession>
<keyword evidence="2" id="KW-1185">Reference proteome</keyword>
<protein>
    <submittedName>
        <fullName evidence="3">Uncharacterized protein LOC111304984</fullName>
    </submittedName>
</protein>
<dbReference type="Proteomes" id="UP000515121">
    <property type="component" value="Unplaced"/>
</dbReference>
<feature type="region of interest" description="Disordered" evidence="1">
    <location>
        <begin position="58"/>
        <end position="88"/>
    </location>
</feature>
<dbReference type="GeneID" id="111304984"/>
<evidence type="ECO:0000313" key="2">
    <source>
        <dbReference type="Proteomes" id="UP000515121"/>
    </source>
</evidence>
<sequence>MTTQLSVELGETMIDTATRSWDSDVDSYIGNFLSNWNNVRKVIGLDVERIIDEGSEETEDYRKGSNWSERKNNERKVTDEDPKRTVNEDSAMKSRVAISQLCDGDTCLIIQLPFLDSVPNSLLKILQLPDLHLLA</sequence>
<dbReference type="InterPro" id="IPR012337">
    <property type="entry name" value="RNaseH-like_sf"/>
</dbReference>
<evidence type="ECO:0000256" key="1">
    <source>
        <dbReference type="SAM" id="MobiDB-lite"/>
    </source>
</evidence>
<name>A0A6P5ZZ94_DURZI</name>
<feature type="compositionally biased region" description="Basic and acidic residues" evidence="1">
    <location>
        <begin position="60"/>
        <end position="88"/>
    </location>
</feature>
<organism evidence="2 3">
    <name type="scientific">Durio zibethinus</name>
    <name type="common">Durian</name>
    <dbReference type="NCBI Taxonomy" id="66656"/>
    <lineage>
        <taxon>Eukaryota</taxon>
        <taxon>Viridiplantae</taxon>
        <taxon>Streptophyta</taxon>
        <taxon>Embryophyta</taxon>
        <taxon>Tracheophyta</taxon>
        <taxon>Spermatophyta</taxon>
        <taxon>Magnoliopsida</taxon>
        <taxon>eudicotyledons</taxon>
        <taxon>Gunneridae</taxon>
        <taxon>Pentapetalae</taxon>
        <taxon>rosids</taxon>
        <taxon>malvids</taxon>
        <taxon>Malvales</taxon>
        <taxon>Malvaceae</taxon>
        <taxon>Helicteroideae</taxon>
        <taxon>Durio</taxon>
    </lineage>
</organism>
<proteinExistence type="predicted"/>
<dbReference type="InterPro" id="IPR036397">
    <property type="entry name" value="RNaseH_sf"/>
</dbReference>
<dbReference type="Gene3D" id="3.30.420.10">
    <property type="entry name" value="Ribonuclease H-like superfamily/Ribonuclease H"/>
    <property type="match status" value="1"/>
</dbReference>
<evidence type="ECO:0000313" key="3">
    <source>
        <dbReference type="RefSeq" id="XP_022757830.1"/>
    </source>
</evidence>
<dbReference type="GO" id="GO:0003676">
    <property type="term" value="F:nucleic acid binding"/>
    <property type="evidence" value="ECO:0007669"/>
    <property type="project" value="InterPro"/>
</dbReference>
<dbReference type="RefSeq" id="XP_022757830.1">
    <property type="nucleotide sequence ID" value="XM_022902095.1"/>
</dbReference>
<dbReference type="SUPFAM" id="SSF53098">
    <property type="entry name" value="Ribonuclease H-like"/>
    <property type="match status" value="1"/>
</dbReference>
<reference evidence="3" key="1">
    <citation type="submission" date="2025-08" db="UniProtKB">
        <authorList>
            <consortium name="RefSeq"/>
        </authorList>
    </citation>
    <scope>IDENTIFICATION</scope>
    <source>
        <tissue evidence="3">Fruit stalk</tissue>
    </source>
</reference>
<dbReference type="KEGG" id="dzi:111304984"/>
<dbReference type="AlphaFoldDB" id="A0A6P5ZZ94"/>